<dbReference type="AlphaFoldDB" id="A7VUY5"/>
<organism evidence="2 3">
    <name type="scientific">[Clostridium] leptum DSM 753</name>
    <dbReference type="NCBI Taxonomy" id="428125"/>
    <lineage>
        <taxon>Bacteria</taxon>
        <taxon>Bacillati</taxon>
        <taxon>Bacillota</taxon>
        <taxon>Clostridia</taxon>
        <taxon>Eubacteriales</taxon>
        <taxon>Oscillospiraceae</taxon>
        <taxon>Oscillospiraceae incertae sedis</taxon>
    </lineage>
</organism>
<name>A7VUY5_9FIRM</name>
<protein>
    <submittedName>
        <fullName evidence="2">Uncharacterized protein</fullName>
    </submittedName>
</protein>
<feature type="transmembrane region" description="Helical" evidence="1">
    <location>
        <begin position="28"/>
        <end position="46"/>
    </location>
</feature>
<reference evidence="2 3" key="1">
    <citation type="submission" date="2007-08" db="EMBL/GenBank/DDBJ databases">
        <title>Draft genome sequence of Clostridium leptum (DSM 753).</title>
        <authorList>
            <person name="Sudarsanam P."/>
            <person name="Ley R."/>
            <person name="Guruge J."/>
            <person name="Turnbaugh P.J."/>
            <person name="Mahowald M."/>
            <person name="Liep D."/>
            <person name="Gordon J."/>
        </authorList>
    </citation>
    <scope>NUCLEOTIDE SEQUENCE [LARGE SCALE GENOMIC DNA]</scope>
    <source>
        <strain evidence="2 3">DSM 753</strain>
    </source>
</reference>
<keyword evidence="1" id="KW-0472">Membrane</keyword>
<evidence type="ECO:0000313" key="2">
    <source>
        <dbReference type="EMBL" id="EDO60785.1"/>
    </source>
</evidence>
<dbReference type="Proteomes" id="UP000003490">
    <property type="component" value="Unassembled WGS sequence"/>
</dbReference>
<keyword evidence="1" id="KW-0812">Transmembrane</keyword>
<dbReference type="EMBL" id="ABCB02000019">
    <property type="protein sequence ID" value="EDO60785.1"/>
    <property type="molecule type" value="Genomic_DNA"/>
</dbReference>
<keyword evidence="1" id="KW-1133">Transmembrane helix</keyword>
<dbReference type="HOGENOM" id="CLU_3078418_0_0_9"/>
<evidence type="ECO:0000256" key="1">
    <source>
        <dbReference type="SAM" id="Phobius"/>
    </source>
</evidence>
<proteinExistence type="predicted"/>
<gene>
    <name evidence="2" type="ORF">CLOLEP_02382</name>
</gene>
<comment type="caution">
    <text evidence="2">The sequence shown here is derived from an EMBL/GenBank/DDBJ whole genome shotgun (WGS) entry which is preliminary data.</text>
</comment>
<evidence type="ECO:0000313" key="3">
    <source>
        <dbReference type="Proteomes" id="UP000003490"/>
    </source>
</evidence>
<accession>A7VUY5</accession>
<sequence>MVCRQRNEYWDRVFSPFLGGGFCPQGKLIASLLAVWIVIFTFPLFCDKILLY</sequence>
<reference evidence="2 3" key="2">
    <citation type="submission" date="2007-08" db="EMBL/GenBank/DDBJ databases">
        <authorList>
            <person name="Fulton L."/>
            <person name="Clifton S."/>
            <person name="Fulton B."/>
            <person name="Xu J."/>
            <person name="Minx P."/>
            <person name="Pepin K.H."/>
            <person name="Johnson M."/>
            <person name="Thiruvilangam P."/>
            <person name="Bhonagiri V."/>
            <person name="Nash W.E."/>
            <person name="Wang C."/>
            <person name="Mardis E.R."/>
            <person name="Wilson R.K."/>
        </authorList>
    </citation>
    <scope>NUCLEOTIDE SEQUENCE [LARGE SCALE GENOMIC DNA]</scope>
    <source>
        <strain evidence="2 3">DSM 753</strain>
    </source>
</reference>